<keyword evidence="7" id="KW-1185">Reference proteome</keyword>
<keyword evidence="3" id="KW-0560">Oxidoreductase</keyword>
<sequence length="1154" mass="127634">MTSTLSTYARQVLVSVSEFIHRSAEPVDNDGAKEQPSLFAKAVEDLHQEVVRGKPFSIADIPAIVDAVKNLGGVGIDDRKMLLEKIIVLMSRLPDDSQFSATLQKLVIDILYKDLPHPPSSFLPLAYPSYSSASGSKVTTFSNGKMAPYDTGSTSVPSEYAYTNGNASTEAAQGIRAQTQSSYAKSVPYAFRSADGSGYSLELPSLGKAGTPYARTVMPLRTVSPQALPDAGLVFDSLLKRQPNAPGSSLPQTDADGFAPHPSGLNSLFFALADLIIHSVFDTDHFDESINRVSSYLDLSPLYGSGWAVGVGYGPTAKPGPIENDMVRRLDGTGRLWEDVFSDARLLFMPPTVCTLLILFGRNHNFIAQKLFEINEWGSYVDPSELGETQLRAQDDELYNRARLVNCGYFLQIILGDYVGAILGLVRDGLTWRLDPLSESREVSHELTPRGEGNACALEFNLLYRWHAAVSREDTQWTESIFESFFKTKDFSSITPDIFVKTIGKVLGRNPDVRKWTFQGVNGQMLARDPETGRFNDADLAAIMFKATESRAGAFKARGIPEVLRVVEIMGIEQARRWGAGTLNEFRKFIGLKPYESFEEWNPDPSVHKTAERLYRHIDNLELHVGMQAEESKPAIPGSGLCPSYTVSRAILADAVALVRGDRFLTTEFTVHNLTKWGYHDCFSEKDDGTLGGALPRLLFRTLPEHYPQNSSYARFPFIVPSAMQNFLAEPKDNQITRYNFDRPALLPIVVVRSYENVLEVLKKQDKFDSDFERRLRVITNNVKPNIASVNSTLNQLNDRGRYSLLFSHITEKLLKEKSFAVPGTSTKQVDLVADVINLIPVYFASTELLGLPIKTDQTPRGIIRDQGIYEMFANLSNFLFMNNDQYLAWTLQDKASKTTEIVVDIVENHLSRLLGQGVVSKLSDSLVNWYTGENNFSDNFLNKVISAQKGSSKKIVATSIFAAIATSAALYSKALALVVDFFLDENHADARAALEKLVREGPDSDAKIYQFAREVLRLNPPIPIITKAAKTNTSLSGGQEIKEGQRVVCSIIEANTVDTHFGANAFTADPQRHAPGIPGLEEVGLVNSTFFKATLPKVLRVIFQLKNAKRAPGSPGNLARVNTSELNCPTVEYSDLESRLSPWPASLSIQYDA</sequence>
<dbReference type="GO" id="GO:0016705">
    <property type="term" value="F:oxidoreductase activity, acting on paired donors, with incorporation or reduction of molecular oxygen"/>
    <property type="evidence" value="ECO:0007669"/>
    <property type="project" value="InterPro"/>
</dbReference>
<dbReference type="Gene3D" id="1.10.630.10">
    <property type="entry name" value="Cytochrome P450"/>
    <property type="match status" value="1"/>
</dbReference>
<dbReference type="InterPro" id="IPR036396">
    <property type="entry name" value="Cyt_P450_sf"/>
</dbReference>
<keyword evidence="2" id="KW-0223">Dioxygenase</keyword>
<dbReference type="InParanoid" id="A0A0H2RES6"/>
<dbReference type="PANTHER" id="PTHR11903">
    <property type="entry name" value="PROSTAGLANDIN G/H SYNTHASE"/>
    <property type="match status" value="1"/>
</dbReference>
<dbReference type="InterPro" id="IPR010255">
    <property type="entry name" value="Haem_peroxidase_sf"/>
</dbReference>
<proteinExistence type="predicted"/>
<name>A0A0H2RES6_9AGAM</name>
<dbReference type="InterPro" id="IPR037120">
    <property type="entry name" value="Haem_peroxidase_sf_animal"/>
</dbReference>
<keyword evidence="4 5" id="KW-0408">Iron</keyword>
<dbReference type="InterPro" id="IPR019791">
    <property type="entry name" value="Haem_peroxidase_animal"/>
</dbReference>
<evidence type="ECO:0000256" key="2">
    <source>
        <dbReference type="ARBA" id="ARBA00022964"/>
    </source>
</evidence>
<dbReference type="InterPro" id="IPR050783">
    <property type="entry name" value="Oxylipin_biosynth_metab"/>
</dbReference>
<dbReference type="SUPFAM" id="SSF48113">
    <property type="entry name" value="Heme-dependent peroxidases"/>
    <property type="match status" value="1"/>
</dbReference>
<keyword evidence="1 5" id="KW-0479">Metal-binding</keyword>
<evidence type="ECO:0000256" key="3">
    <source>
        <dbReference type="ARBA" id="ARBA00023002"/>
    </source>
</evidence>
<dbReference type="GO" id="GO:0005506">
    <property type="term" value="F:iron ion binding"/>
    <property type="evidence" value="ECO:0007669"/>
    <property type="project" value="InterPro"/>
</dbReference>
<dbReference type="GO" id="GO:0004601">
    <property type="term" value="F:peroxidase activity"/>
    <property type="evidence" value="ECO:0007669"/>
    <property type="project" value="UniProtKB-KW"/>
</dbReference>
<keyword evidence="6" id="KW-0575">Peroxidase</keyword>
<dbReference type="PANTHER" id="PTHR11903:SF37">
    <property type="entry name" value="PSI-PRODUCING OXYGENASE A"/>
    <property type="match status" value="1"/>
</dbReference>
<dbReference type="GO" id="GO:0006631">
    <property type="term" value="P:fatty acid metabolic process"/>
    <property type="evidence" value="ECO:0007669"/>
    <property type="project" value="UniProtKB-ARBA"/>
</dbReference>
<evidence type="ECO:0000256" key="5">
    <source>
        <dbReference type="PIRSR" id="PIRSR619791-2"/>
    </source>
</evidence>
<dbReference type="Gene3D" id="1.10.640.10">
    <property type="entry name" value="Haem peroxidase domain superfamily, animal type"/>
    <property type="match status" value="1"/>
</dbReference>
<evidence type="ECO:0000313" key="7">
    <source>
        <dbReference type="Proteomes" id="UP000053477"/>
    </source>
</evidence>
<dbReference type="GO" id="GO:0004497">
    <property type="term" value="F:monooxygenase activity"/>
    <property type="evidence" value="ECO:0007669"/>
    <property type="project" value="InterPro"/>
</dbReference>
<dbReference type="Proteomes" id="UP000053477">
    <property type="component" value="Unassembled WGS sequence"/>
</dbReference>
<evidence type="ECO:0000256" key="1">
    <source>
        <dbReference type="ARBA" id="ARBA00022723"/>
    </source>
</evidence>
<dbReference type="GO" id="GO:0020037">
    <property type="term" value="F:heme binding"/>
    <property type="evidence" value="ECO:0007669"/>
    <property type="project" value="InterPro"/>
</dbReference>
<keyword evidence="5" id="KW-0349">Heme</keyword>
<organism evidence="6 7">
    <name type="scientific">Schizopora paradoxa</name>
    <dbReference type="NCBI Taxonomy" id="27342"/>
    <lineage>
        <taxon>Eukaryota</taxon>
        <taxon>Fungi</taxon>
        <taxon>Dikarya</taxon>
        <taxon>Basidiomycota</taxon>
        <taxon>Agaricomycotina</taxon>
        <taxon>Agaricomycetes</taxon>
        <taxon>Hymenochaetales</taxon>
        <taxon>Schizoporaceae</taxon>
        <taxon>Schizopora</taxon>
    </lineage>
</organism>
<dbReference type="SUPFAM" id="SSF48264">
    <property type="entry name" value="Cytochrome P450"/>
    <property type="match status" value="1"/>
</dbReference>
<dbReference type="AlphaFoldDB" id="A0A0H2RES6"/>
<feature type="binding site" description="axial binding residue" evidence="5">
    <location>
        <position position="467"/>
    </location>
    <ligand>
        <name>heme b</name>
        <dbReference type="ChEBI" id="CHEBI:60344"/>
    </ligand>
    <ligandPart>
        <name>Fe</name>
        <dbReference type="ChEBI" id="CHEBI:18248"/>
    </ligandPart>
</feature>
<dbReference type="GO" id="GO:0006979">
    <property type="term" value="P:response to oxidative stress"/>
    <property type="evidence" value="ECO:0007669"/>
    <property type="project" value="InterPro"/>
</dbReference>
<dbReference type="Pfam" id="PF03098">
    <property type="entry name" value="An_peroxidase"/>
    <property type="match status" value="1"/>
</dbReference>
<evidence type="ECO:0000313" key="6">
    <source>
        <dbReference type="EMBL" id="KLO10329.1"/>
    </source>
</evidence>
<dbReference type="GO" id="GO:0051213">
    <property type="term" value="F:dioxygenase activity"/>
    <property type="evidence" value="ECO:0007669"/>
    <property type="project" value="UniProtKB-KW"/>
</dbReference>
<reference evidence="6 7" key="1">
    <citation type="submission" date="2015-04" db="EMBL/GenBank/DDBJ databases">
        <title>Complete genome sequence of Schizopora paradoxa KUC8140, a cosmopolitan wood degrader in East Asia.</title>
        <authorList>
            <consortium name="DOE Joint Genome Institute"/>
            <person name="Min B."/>
            <person name="Park H."/>
            <person name="Jang Y."/>
            <person name="Kim J.-J."/>
            <person name="Kim K.H."/>
            <person name="Pangilinan J."/>
            <person name="Lipzen A."/>
            <person name="Riley R."/>
            <person name="Grigoriev I.V."/>
            <person name="Spatafora J.W."/>
            <person name="Choi I.-G."/>
        </authorList>
    </citation>
    <scope>NUCLEOTIDE SEQUENCE [LARGE SCALE GENOMIC DNA]</scope>
    <source>
        <strain evidence="6 7">KUC8140</strain>
    </source>
</reference>
<dbReference type="STRING" id="27342.A0A0H2RES6"/>
<dbReference type="PROSITE" id="PS50292">
    <property type="entry name" value="PEROXIDASE_3"/>
    <property type="match status" value="1"/>
</dbReference>
<accession>A0A0H2RES6</accession>
<evidence type="ECO:0000256" key="4">
    <source>
        <dbReference type="ARBA" id="ARBA00023004"/>
    </source>
</evidence>
<dbReference type="OrthoDB" id="823504at2759"/>
<gene>
    <name evidence="6" type="ORF">SCHPADRAFT_906973</name>
</gene>
<protein>
    <submittedName>
        <fullName evidence="6">Heme peroxidase</fullName>
    </submittedName>
</protein>
<dbReference type="EMBL" id="KQ086029">
    <property type="protein sequence ID" value="KLO10329.1"/>
    <property type="molecule type" value="Genomic_DNA"/>
</dbReference>